<dbReference type="RefSeq" id="WP_206582005.1">
    <property type="nucleotide sequence ID" value="NZ_JAFJZZ010000002.1"/>
</dbReference>
<accession>A0A939IH57</accession>
<gene>
    <name evidence="1" type="ORF">JYB65_07345</name>
</gene>
<protein>
    <recommendedName>
        <fullName evidence="3">DUF1492 domain-containing protein</fullName>
    </recommendedName>
</protein>
<dbReference type="AlphaFoldDB" id="A0A939IH57"/>
<dbReference type="EMBL" id="JAFJZZ010000002">
    <property type="protein sequence ID" value="MBN7773172.1"/>
    <property type="molecule type" value="Genomic_DNA"/>
</dbReference>
<keyword evidence="2" id="KW-1185">Reference proteome</keyword>
<reference evidence="1" key="1">
    <citation type="submission" date="2021-02" db="EMBL/GenBank/DDBJ databases">
        <title>Abyssanaerobacter marinus gen.nov., sp., nov, anaerobic bacterium isolated from the Onnuri vent field of Indian Ocean and suggestion of Mogibacteriaceae fam. nov., and proposal of reclassification of ambiguous this family's genus member.</title>
        <authorList>
            <person name="Kim Y.J."/>
            <person name="Yang J.-A."/>
        </authorList>
    </citation>
    <scope>NUCLEOTIDE SEQUENCE</scope>
    <source>
        <strain evidence="1">DSM 2634</strain>
    </source>
</reference>
<comment type="caution">
    <text evidence="1">The sequence shown here is derived from an EMBL/GenBank/DDBJ whole genome shotgun (WGS) entry which is preliminary data.</text>
</comment>
<evidence type="ECO:0000313" key="1">
    <source>
        <dbReference type="EMBL" id="MBN7773172.1"/>
    </source>
</evidence>
<organism evidence="1 2">
    <name type="scientific">Clostridium aminobutyricum</name>
    <dbReference type="NCBI Taxonomy" id="33953"/>
    <lineage>
        <taxon>Bacteria</taxon>
        <taxon>Bacillati</taxon>
        <taxon>Bacillota</taxon>
        <taxon>Clostridia</taxon>
        <taxon>Eubacteriales</taxon>
        <taxon>Clostridiaceae</taxon>
        <taxon>Clostridium</taxon>
    </lineage>
</organism>
<evidence type="ECO:0008006" key="3">
    <source>
        <dbReference type="Google" id="ProtNLM"/>
    </source>
</evidence>
<evidence type="ECO:0000313" key="2">
    <source>
        <dbReference type="Proteomes" id="UP000664545"/>
    </source>
</evidence>
<sequence>MMTKNELSQLYYLNREIEQLKIRQRELKTIAEGTTTRITGLPFGTGISDKIGNYASDLADLDTLIAISLQKCWQEIKRLNQFINTIDDSQLRQIFSLRYINGLTWQQIAFAIGESDESYPRRKHNTFLKAAENAESSVIIS</sequence>
<proteinExistence type="predicted"/>
<name>A0A939IH57_CLOAM</name>
<dbReference type="Proteomes" id="UP000664545">
    <property type="component" value="Unassembled WGS sequence"/>
</dbReference>